<name>A0A7M7K4B7_VARDE</name>
<dbReference type="KEGG" id="vde:111250434"/>
<dbReference type="GeneID" id="111250434"/>
<reference evidence="1" key="1">
    <citation type="submission" date="2021-01" db="UniProtKB">
        <authorList>
            <consortium name="EnsemblMetazoa"/>
        </authorList>
    </citation>
    <scope>IDENTIFICATION</scope>
</reference>
<evidence type="ECO:0000313" key="2">
    <source>
        <dbReference type="Proteomes" id="UP000594260"/>
    </source>
</evidence>
<dbReference type="RefSeq" id="XP_022661446.1">
    <property type="nucleotide sequence ID" value="XM_022805711.1"/>
</dbReference>
<accession>A0A7M7K4B7</accession>
<dbReference type="AlphaFoldDB" id="A0A7M7K4B7"/>
<dbReference type="RefSeq" id="XP_022661454.1">
    <property type="nucleotide sequence ID" value="XM_022805719.1"/>
</dbReference>
<dbReference type="RefSeq" id="XP_022661437.1">
    <property type="nucleotide sequence ID" value="XM_022805702.1"/>
</dbReference>
<protein>
    <submittedName>
        <fullName evidence="1">Uncharacterized protein</fullName>
    </submittedName>
</protein>
<dbReference type="Proteomes" id="UP000594260">
    <property type="component" value="Unplaced"/>
</dbReference>
<dbReference type="EnsemblMetazoa" id="XM_022805702">
    <property type="protein sequence ID" value="XP_022661437"/>
    <property type="gene ID" value="LOC111250434"/>
</dbReference>
<evidence type="ECO:0000313" key="1">
    <source>
        <dbReference type="EnsemblMetazoa" id="XP_022661454"/>
    </source>
</evidence>
<dbReference type="InParanoid" id="A0A7M7K4B7"/>
<dbReference type="EnsemblMetazoa" id="XM_022805719">
    <property type="protein sequence ID" value="XP_022661454"/>
    <property type="gene ID" value="LOC111250434"/>
</dbReference>
<proteinExistence type="predicted"/>
<keyword evidence="2" id="KW-1185">Reference proteome</keyword>
<organism evidence="1 2">
    <name type="scientific">Varroa destructor</name>
    <name type="common">Honeybee mite</name>
    <dbReference type="NCBI Taxonomy" id="109461"/>
    <lineage>
        <taxon>Eukaryota</taxon>
        <taxon>Metazoa</taxon>
        <taxon>Ecdysozoa</taxon>
        <taxon>Arthropoda</taxon>
        <taxon>Chelicerata</taxon>
        <taxon>Arachnida</taxon>
        <taxon>Acari</taxon>
        <taxon>Parasitiformes</taxon>
        <taxon>Mesostigmata</taxon>
        <taxon>Gamasina</taxon>
        <taxon>Dermanyssoidea</taxon>
        <taxon>Varroidae</taxon>
        <taxon>Varroa</taxon>
    </lineage>
</organism>
<sequence>MAQRSTEMARRDSEIITSFVKTLFALPARKKSQYHIQFTKLEKLRNSHMKILKLMDEETRRVRTPEFIKDVKYHLLGNLGPIVYITFVAAFNIHFELRYNLVLLHNCQRYELVIDLRTRQALGPKLDPLKLSPLEKVVCILYYEERTSRLMLSDDIVIEAERLLKDTHLILDFQGSGVVMKFKVELVPDSEREIISVLEKDCNLQ</sequence>
<dbReference type="EnsemblMetazoa" id="XM_022805711">
    <property type="protein sequence ID" value="XP_022661446"/>
    <property type="gene ID" value="LOC111250434"/>
</dbReference>